<dbReference type="AlphaFoldDB" id="A0A087C4R6"/>
<evidence type="ECO:0000256" key="3">
    <source>
        <dbReference type="ARBA" id="ARBA00023274"/>
    </source>
</evidence>
<dbReference type="Pfam" id="PF00830">
    <property type="entry name" value="Ribosomal_L28"/>
    <property type="match status" value="1"/>
</dbReference>
<dbReference type="GO" id="GO:1990904">
    <property type="term" value="C:ribonucleoprotein complex"/>
    <property type="evidence" value="ECO:0007669"/>
    <property type="project" value="UniProtKB-KW"/>
</dbReference>
<organism evidence="6 7">
    <name type="scientific">Bifidobacterium mongoliense DSM 21395</name>
    <dbReference type="NCBI Taxonomy" id="1437603"/>
    <lineage>
        <taxon>Bacteria</taxon>
        <taxon>Bacillati</taxon>
        <taxon>Actinomycetota</taxon>
        <taxon>Actinomycetes</taxon>
        <taxon>Bifidobacteriales</taxon>
        <taxon>Bifidobacteriaceae</taxon>
        <taxon>Bifidobacterium</taxon>
    </lineage>
</organism>
<evidence type="ECO:0000256" key="1">
    <source>
        <dbReference type="ARBA" id="ARBA00008760"/>
    </source>
</evidence>
<keyword evidence="3 5" id="KW-0687">Ribonucleoprotein</keyword>
<dbReference type="InterPro" id="IPR026569">
    <property type="entry name" value="Ribosomal_bL28"/>
</dbReference>
<evidence type="ECO:0000313" key="7">
    <source>
        <dbReference type="Proteomes" id="UP000029082"/>
    </source>
</evidence>
<dbReference type="SUPFAM" id="SSF143800">
    <property type="entry name" value="L28p-like"/>
    <property type="match status" value="1"/>
</dbReference>
<name>A0A087C4R6_9BIFI</name>
<dbReference type="HAMAP" id="MF_00373">
    <property type="entry name" value="Ribosomal_bL28"/>
    <property type="match status" value="1"/>
</dbReference>
<dbReference type="STRING" id="1437603.GCA_000771525_01473"/>
<dbReference type="EMBL" id="JGZE01000004">
    <property type="protein sequence ID" value="KFI78266.1"/>
    <property type="molecule type" value="Genomic_DNA"/>
</dbReference>
<dbReference type="InterPro" id="IPR034704">
    <property type="entry name" value="Ribosomal_bL28/bL31-like_sf"/>
</dbReference>
<protein>
    <recommendedName>
        <fullName evidence="4 5">Large ribosomal subunit protein bL28</fullName>
    </recommendedName>
</protein>
<dbReference type="PANTHER" id="PTHR13528">
    <property type="entry name" value="39S RIBOSOMAL PROTEIN L28, MITOCHONDRIAL"/>
    <property type="match status" value="1"/>
</dbReference>
<evidence type="ECO:0000313" key="6">
    <source>
        <dbReference type="EMBL" id="KFI78266.1"/>
    </source>
</evidence>
<keyword evidence="7" id="KW-1185">Reference proteome</keyword>
<dbReference type="FunFam" id="2.30.170.40:FF:000001">
    <property type="entry name" value="50S ribosomal protein L28"/>
    <property type="match status" value="1"/>
</dbReference>
<gene>
    <name evidence="5" type="primary">rpmB</name>
    <name evidence="6" type="ORF">BMON_1530</name>
</gene>
<evidence type="ECO:0000256" key="2">
    <source>
        <dbReference type="ARBA" id="ARBA00022980"/>
    </source>
</evidence>
<evidence type="ECO:0000256" key="4">
    <source>
        <dbReference type="ARBA" id="ARBA00035174"/>
    </source>
</evidence>
<dbReference type="GO" id="GO:0006412">
    <property type="term" value="P:translation"/>
    <property type="evidence" value="ECO:0007669"/>
    <property type="project" value="UniProtKB-UniRule"/>
</dbReference>
<dbReference type="Gene3D" id="2.30.170.40">
    <property type="entry name" value="Ribosomal protein L28/L24"/>
    <property type="match status" value="1"/>
</dbReference>
<dbReference type="GO" id="GO:0005840">
    <property type="term" value="C:ribosome"/>
    <property type="evidence" value="ECO:0007669"/>
    <property type="project" value="UniProtKB-KW"/>
</dbReference>
<dbReference type="GO" id="GO:0003735">
    <property type="term" value="F:structural constituent of ribosome"/>
    <property type="evidence" value="ECO:0007669"/>
    <property type="project" value="InterPro"/>
</dbReference>
<dbReference type="eggNOG" id="COG0227">
    <property type="taxonomic scope" value="Bacteria"/>
</dbReference>
<comment type="caution">
    <text evidence="6">The sequence shown here is derived from an EMBL/GenBank/DDBJ whole genome shotgun (WGS) entry which is preliminary data.</text>
</comment>
<reference evidence="6 7" key="1">
    <citation type="submission" date="2014-03" db="EMBL/GenBank/DDBJ databases">
        <title>Genomics of Bifidobacteria.</title>
        <authorList>
            <person name="Ventura M."/>
            <person name="Milani C."/>
            <person name="Lugli G.A."/>
        </authorList>
    </citation>
    <scope>NUCLEOTIDE SEQUENCE [LARGE SCALE GENOMIC DNA]</scope>
    <source>
        <strain evidence="6 7">DSM 21395</strain>
    </source>
</reference>
<dbReference type="Proteomes" id="UP000029082">
    <property type="component" value="Unassembled WGS sequence"/>
</dbReference>
<dbReference type="InterPro" id="IPR001383">
    <property type="entry name" value="Ribosomal_bL28_bact-type"/>
</dbReference>
<dbReference type="PANTHER" id="PTHR13528:SF2">
    <property type="entry name" value="LARGE RIBOSOMAL SUBUNIT PROTEIN BL28M"/>
    <property type="match status" value="1"/>
</dbReference>
<keyword evidence="2 5" id="KW-0689">Ribosomal protein</keyword>
<proteinExistence type="inferred from homology"/>
<comment type="similarity">
    <text evidence="1 5">Belongs to the bacterial ribosomal protein bL28 family.</text>
</comment>
<sequence>MMACMSKSCQILGTHLSFGNTVSHSHIRTRRRFLPNLHRKRYWAPSLQRHVTLMVSVKGMRTIDRRGIDAIVQELAARGEL</sequence>
<dbReference type="InterPro" id="IPR037147">
    <property type="entry name" value="Ribosomal_bL28_sf"/>
</dbReference>
<dbReference type="NCBIfam" id="TIGR00009">
    <property type="entry name" value="L28"/>
    <property type="match status" value="1"/>
</dbReference>
<accession>A0A087C4R6</accession>
<evidence type="ECO:0000256" key="5">
    <source>
        <dbReference type="HAMAP-Rule" id="MF_00373"/>
    </source>
</evidence>